<reference evidence="1 2" key="1">
    <citation type="submission" date="2023-11" db="EMBL/GenBank/DDBJ databases">
        <title>Draft genome of Azohydromonas lata strain H1 (DSM1123), a polyhydroxyalkanoate producer.</title>
        <authorList>
            <person name="Traversa D."/>
            <person name="D'Addabbo P."/>
            <person name="Pazzani C."/>
            <person name="Manzari C."/>
            <person name="Chiara M."/>
            <person name="Scrascia M."/>
        </authorList>
    </citation>
    <scope>NUCLEOTIDE SEQUENCE [LARGE SCALE GENOMIC DNA]</scope>
    <source>
        <strain evidence="1 2">H1</strain>
    </source>
</reference>
<protein>
    <submittedName>
        <fullName evidence="1">DUF2789 domain-containing protein</fullName>
    </submittedName>
</protein>
<dbReference type="InterPro" id="IPR038086">
    <property type="entry name" value="DUF2789_sf"/>
</dbReference>
<dbReference type="RefSeq" id="WP_322467482.1">
    <property type="nucleotide sequence ID" value="NZ_JAXOJX010000052.1"/>
</dbReference>
<proteinExistence type="predicted"/>
<dbReference type="Proteomes" id="UP001293718">
    <property type="component" value="Unassembled WGS sequence"/>
</dbReference>
<evidence type="ECO:0000313" key="1">
    <source>
        <dbReference type="EMBL" id="MDZ5459855.1"/>
    </source>
</evidence>
<sequence>MELSNHALKDLFDQLGLPSEQGDIEHFIESHRPLPDDLRLADAPFWTPAQAQFLKEEFLDDADWAPLVDQLNALLHQPTRH</sequence>
<accession>A0ABU5ILR8</accession>
<evidence type="ECO:0000313" key="2">
    <source>
        <dbReference type="Proteomes" id="UP001293718"/>
    </source>
</evidence>
<dbReference type="InterPro" id="IPR021250">
    <property type="entry name" value="DUF2789"/>
</dbReference>
<comment type="caution">
    <text evidence="1">The sequence shown here is derived from an EMBL/GenBank/DDBJ whole genome shotgun (WGS) entry which is preliminary data.</text>
</comment>
<dbReference type="EMBL" id="JAXOJX010000052">
    <property type="protein sequence ID" value="MDZ5459855.1"/>
    <property type="molecule type" value="Genomic_DNA"/>
</dbReference>
<keyword evidence="2" id="KW-1185">Reference proteome</keyword>
<dbReference type="Pfam" id="PF10982">
    <property type="entry name" value="DUF2789"/>
    <property type="match status" value="1"/>
</dbReference>
<organism evidence="1 2">
    <name type="scientific">Azohydromonas lata</name>
    <dbReference type="NCBI Taxonomy" id="45677"/>
    <lineage>
        <taxon>Bacteria</taxon>
        <taxon>Pseudomonadati</taxon>
        <taxon>Pseudomonadota</taxon>
        <taxon>Betaproteobacteria</taxon>
        <taxon>Burkholderiales</taxon>
        <taxon>Sphaerotilaceae</taxon>
        <taxon>Azohydromonas</taxon>
    </lineage>
</organism>
<dbReference type="Gene3D" id="1.10.10.1130">
    <property type="entry name" value="Uncharacterised protein PF10982, DUF2789"/>
    <property type="match status" value="1"/>
</dbReference>
<name>A0ABU5ILR8_9BURK</name>
<gene>
    <name evidence="1" type="ORF">SM757_25055</name>
</gene>